<keyword evidence="3" id="KW-1185">Reference proteome</keyword>
<reference evidence="2 3" key="4">
    <citation type="journal article" date="2011" name="BMC Genomics">
        <title>RNA-Seq improves annotation of protein-coding genes in the cucumber genome.</title>
        <authorList>
            <person name="Li Z."/>
            <person name="Zhang Z."/>
            <person name="Yan P."/>
            <person name="Huang S."/>
            <person name="Fei Z."/>
            <person name="Lin K."/>
        </authorList>
    </citation>
    <scope>NUCLEOTIDE SEQUENCE [LARGE SCALE GENOMIC DNA]</scope>
    <source>
        <strain evidence="3">cv. 9930</strain>
    </source>
</reference>
<proteinExistence type="predicted"/>
<dbReference type="AlphaFoldDB" id="A0A0A0L2C1"/>
<keyword evidence="1" id="KW-0812">Transmembrane</keyword>
<reference evidence="2 3" key="3">
    <citation type="journal article" date="2010" name="BMC Genomics">
        <title>Transcriptome sequencing and comparative analysis of cucumber flowers with different sex types.</title>
        <authorList>
            <person name="Guo S."/>
            <person name="Zheng Y."/>
            <person name="Joung J.G."/>
            <person name="Liu S."/>
            <person name="Zhang Z."/>
            <person name="Crasta O.R."/>
            <person name="Sobral B.W."/>
            <person name="Xu Y."/>
            <person name="Huang S."/>
            <person name="Fei Z."/>
        </authorList>
    </citation>
    <scope>NUCLEOTIDE SEQUENCE [LARGE SCALE GENOMIC DNA]</scope>
    <source>
        <strain evidence="3">cv. 9930</strain>
    </source>
</reference>
<keyword evidence="1" id="KW-0472">Membrane</keyword>
<name>A0A0A0L2C1_CUCSA</name>
<gene>
    <name evidence="2" type="ORF">Csa_4G639230</name>
</gene>
<reference evidence="2 3" key="2">
    <citation type="journal article" date="2009" name="PLoS ONE">
        <title>An integrated genetic and cytogenetic map of the cucumber genome.</title>
        <authorList>
            <person name="Ren Y."/>
            <person name="Zhang Z."/>
            <person name="Liu J."/>
            <person name="Staub J.E."/>
            <person name="Han Y."/>
            <person name="Cheng Z."/>
            <person name="Li X."/>
            <person name="Lu J."/>
            <person name="Miao H."/>
            <person name="Kang H."/>
            <person name="Xie B."/>
            <person name="Gu X."/>
            <person name="Wang X."/>
            <person name="Du Y."/>
            <person name="Jin W."/>
            <person name="Huang S."/>
        </authorList>
    </citation>
    <scope>NUCLEOTIDE SEQUENCE [LARGE SCALE GENOMIC DNA]</scope>
    <source>
        <strain evidence="3">cv. 9930</strain>
    </source>
</reference>
<feature type="transmembrane region" description="Helical" evidence="1">
    <location>
        <begin position="37"/>
        <end position="58"/>
    </location>
</feature>
<sequence>MNPHYLDLSSKNGPQSLANAVARAAESPLPPPTRALLISYEASLSVLLSNLVVGIHNVKSKMMMMRDREIEREVGKEFCGMSILGQVRLWKYANF</sequence>
<dbReference type="Proteomes" id="UP000029981">
    <property type="component" value="Chromosome 4"/>
</dbReference>
<organism evidence="2 3">
    <name type="scientific">Cucumis sativus</name>
    <name type="common">Cucumber</name>
    <dbReference type="NCBI Taxonomy" id="3659"/>
    <lineage>
        <taxon>Eukaryota</taxon>
        <taxon>Viridiplantae</taxon>
        <taxon>Streptophyta</taxon>
        <taxon>Embryophyta</taxon>
        <taxon>Tracheophyta</taxon>
        <taxon>Spermatophyta</taxon>
        <taxon>Magnoliopsida</taxon>
        <taxon>eudicotyledons</taxon>
        <taxon>Gunneridae</taxon>
        <taxon>Pentapetalae</taxon>
        <taxon>rosids</taxon>
        <taxon>fabids</taxon>
        <taxon>Cucurbitales</taxon>
        <taxon>Cucurbitaceae</taxon>
        <taxon>Benincaseae</taxon>
        <taxon>Cucumis</taxon>
    </lineage>
</organism>
<evidence type="ECO:0000256" key="1">
    <source>
        <dbReference type="SAM" id="Phobius"/>
    </source>
</evidence>
<protein>
    <submittedName>
        <fullName evidence="2">Uncharacterized protein</fullName>
    </submittedName>
</protein>
<reference evidence="2 3" key="1">
    <citation type="journal article" date="2009" name="Nat. Genet.">
        <title>The genome of the cucumber, Cucumis sativus L.</title>
        <authorList>
            <person name="Huang S."/>
            <person name="Li R."/>
            <person name="Zhang Z."/>
            <person name="Li L."/>
            <person name="Gu X."/>
            <person name="Fan W."/>
            <person name="Lucas W.J."/>
            <person name="Wang X."/>
            <person name="Xie B."/>
            <person name="Ni P."/>
            <person name="Ren Y."/>
            <person name="Zhu H."/>
            <person name="Li J."/>
            <person name="Lin K."/>
            <person name="Jin W."/>
            <person name="Fei Z."/>
            <person name="Li G."/>
            <person name="Staub J."/>
            <person name="Kilian A."/>
            <person name="van der Vossen E.A."/>
            <person name="Wu Y."/>
            <person name="Guo J."/>
            <person name="He J."/>
            <person name="Jia Z."/>
            <person name="Ren Y."/>
            <person name="Tian G."/>
            <person name="Lu Y."/>
            <person name="Ruan J."/>
            <person name="Qian W."/>
            <person name="Wang M."/>
            <person name="Huang Q."/>
            <person name="Li B."/>
            <person name="Xuan Z."/>
            <person name="Cao J."/>
            <person name="Asan"/>
            <person name="Wu Z."/>
            <person name="Zhang J."/>
            <person name="Cai Q."/>
            <person name="Bai Y."/>
            <person name="Zhao B."/>
            <person name="Han Y."/>
            <person name="Li Y."/>
            <person name="Li X."/>
            <person name="Wang S."/>
            <person name="Shi Q."/>
            <person name="Liu S."/>
            <person name="Cho W.K."/>
            <person name="Kim J.Y."/>
            <person name="Xu Y."/>
            <person name="Heller-Uszynska K."/>
            <person name="Miao H."/>
            <person name="Cheng Z."/>
            <person name="Zhang S."/>
            <person name="Wu J."/>
            <person name="Yang Y."/>
            <person name="Kang H."/>
            <person name="Li M."/>
            <person name="Liang H."/>
            <person name="Ren X."/>
            <person name="Shi Z."/>
            <person name="Wen M."/>
            <person name="Jian M."/>
            <person name="Yang H."/>
            <person name="Zhang G."/>
            <person name="Yang Z."/>
            <person name="Chen R."/>
            <person name="Liu S."/>
            <person name="Li J."/>
            <person name="Ma L."/>
            <person name="Liu H."/>
            <person name="Zhou Y."/>
            <person name="Zhao J."/>
            <person name="Fang X."/>
            <person name="Li G."/>
            <person name="Fang L."/>
            <person name="Li Y."/>
            <person name="Liu D."/>
            <person name="Zheng H."/>
            <person name="Zhang Y."/>
            <person name="Qin N."/>
            <person name="Li Z."/>
            <person name="Yang G."/>
            <person name="Yang S."/>
            <person name="Bolund L."/>
            <person name="Kristiansen K."/>
            <person name="Zheng H."/>
            <person name="Li S."/>
            <person name="Zhang X."/>
            <person name="Yang H."/>
            <person name="Wang J."/>
            <person name="Sun R."/>
            <person name="Zhang B."/>
            <person name="Jiang S."/>
            <person name="Wang J."/>
            <person name="Du Y."/>
            <person name="Li S."/>
        </authorList>
    </citation>
    <scope>NUCLEOTIDE SEQUENCE [LARGE SCALE GENOMIC DNA]</scope>
    <source>
        <strain evidence="3">cv. 9930</strain>
    </source>
</reference>
<keyword evidence="1" id="KW-1133">Transmembrane helix</keyword>
<accession>A0A0A0L2C1</accession>
<dbReference type="Gramene" id="KGN55184">
    <property type="protein sequence ID" value="KGN55184"/>
    <property type="gene ID" value="Csa_4G639230"/>
</dbReference>
<dbReference type="EMBL" id="CM002925">
    <property type="protein sequence ID" value="KGN55184.1"/>
    <property type="molecule type" value="Genomic_DNA"/>
</dbReference>
<evidence type="ECO:0000313" key="2">
    <source>
        <dbReference type="EMBL" id="KGN55184.1"/>
    </source>
</evidence>
<evidence type="ECO:0000313" key="3">
    <source>
        <dbReference type="Proteomes" id="UP000029981"/>
    </source>
</evidence>